<comment type="caution">
    <text evidence="1">The sequence shown here is derived from an EMBL/GenBank/DDBJ whole genome shotgun (WGS) entry which is preliminary data.</text>
</comment>
<dbReference type="EMBL" id="QGKY02000089">
    <property type="protein sequence ID" value="KAF2610442.1"/>
    <property type="molecule type" value="Genomic_DNA"/>
</dbReference>
<sequence length="390" mass="44488">MSDIECRSMSSEGYRSKEGWCCRSTGVSENRSTGLVFGSTVVKWNRATQKCCCRWIGSALPYGSSVPNLQDLEARFQEFPQASDSDSDSDFEAKRERLTKLRLIKERVQRENSDVSKLSKVLVLNKSGNLAVRLRFQSLHESLNKKLDECVELLTQNFKEALKQFEKDHIRNSNSHECCTSKGSQTYDSHCHDVCKRQFGVERPYHQKRSDEKLNLLALVGKESDEELEMDSDSDSDGEIDVKAEYRKLYDSWVELSKENLNLLKNKTLLEAQINIMEMEKPTTLILETSTCSTEDNGKIRRSNMLVTSVGNMDTCKDTVMLWKARLSQGRLENIVSTMDVVLVGELDILIDFVMNKSTISRRLGVKTNVMLSQKAIVRYGLQNQIVFQV</sequence>
<proteinExistence type="predicted"/>
<reference evidence="1" key="1">
    <citation type="submission" date="2019-12" db="EMBL/GenBank/DDBJ databases">
        <title>Genome sequencing and annotation of Brassica cretica.</title>
        <authorList>
            <person name="Studholme D.J."/>
            <person name="Sarris P.F."/>
        </authorList>
    </citation>
    <scope>NUCLEOTIDE SEQUENCE</scope>
    <source>
        <strain evidence="1">PFS-102/07</strain>
        <tissue evidence="1">Leaf</tissue>
    </source>
</reference>
<gene>
    <name evidence="1" type="ORF">F2Q70_00012285</name>
</gene>
<accession>A0A8S9LV94</accession>
<organism evidence="1">
    <name type="scientific">Brassica cretica</name>
    <name type="common">Mustard</name>
    <dbReference type="NCBI Taxonomy" id="69181"/>
    <lineage>
        <taxon>Eukaryota</taxon>
        <taxon>Viridiplantae</taxon>
        <taxon>Streptophyta</taxon>
        <taxon>Embryophyta</taxon>
        <taxon>Tracheophyta</taxon>
        <taxon>Spermatophyta</taxon>
        <taxon>Magnoliopsida</taxon>
        <taxon>eudicotyledons</taxon>
        <taxon>Gunneridae</taxon>
        <taxon>Pentapetalae</taxon>
        <taxon>rosids</taxon>
        <taxon>malvids</taxon>
        <taxon>Brassicales</taxon>
        <taxon>Brassicaceae</taxon>
        <taxon>Brassiceae</taxon>
        <taxon>Brassica</taxon>
    </lineage>
</organism>
<evidence type="ECO:0000313" key="1">
    <source>
        <dbReference type="EMBL" id="KAF2610442.1"/>
    </source>
</evidence>
<dbReference type="AlphaFoldDB" id="A0A8S9LV94"/>
<name>A0A8S9LV94_BRACR</name>
<protein>
    <submittedName>
        <fullName evidence="1">Uncharacterized protein</fullName>
    </submittedName>
</protein>